<dbReference type="Proteomes" id="UP000683000">
    <property type="component" value="Unassembled WGS sequence"/>
</dbReference>
<feature type="compositionally biased region" description="Basic and acidic residues" evidence="1">
    <location>
        <begin position="520"/>
        <end position="532"/>
    </location>
</feature>
<feature type="compositionally biased region" description="Basic and acidic residues" evidence="1">
    <location>
        <begin position="1300"/>
        <end position="1312"/>
    </location>
</feature>
<feature type="compositionally biased region" description="Basic residues" evidence="1">
    <location>
        <begin position="358"/>
        <end position="367"/>
    </location>
</feature>
<reference evidence="2" key="1">
    <citation type="submission" date="2021-03" db="EMBL/GenBank/DDBJ databases">
        <title>Evolutionary innovations through gain and loss of genes in the ectomycorrhizal Boletales.</title>
        <authorList>
            <person name="Wu G."/>
            <person name="Miyauchi S."/>
            <person name="Morin E."/>
            <person name="Yang Z.-L."/>
            <person name="Xu J."/>
            <person name="Martin F.M."/>
        </authorList>
    </citation>
    <scope>NUCLEOTIDE SEQUENCE</scope>
    <source>
        <strain evidence="2">BR01</strain>
    </source>
</reference>
<name>A0A8I2YH83_9AGAM</name>
<sequence length="1437" mass="154302">MAQMLGLSVQLVAWQTPANELALYTRSPALPGRTCCVVSSFVFRDSLIRGPAAPSENWDDDFEFGQSNSKPKDAARKLRPMISPPLEPRLSIASSHFSEDWDADDGPKQPSPKALAGSRRIAGIGGISSRLDNWAEPGPSTPTKRGGTQVQAENWDDDFEDGTDSPPNRRHHAHRASHHAFQHTHPHTLRTRHSYHTPPRPKPRAEPENWDDDFDDPMDPSSCTSPSKNDDDNTPVMKRTRREAYADSSDEEDDVDFGFSEDKEEDKTVTARSRTAPMARGGSSNASSLQSPPPVPALPLALSPSPIEPFPRSPTVSVFSIPTTSGRNSIGHFNSTSHLVLSGASSLAMLPPSPPPRERRRLRKKSRPPNMDNNVFELIEEHRDSSSPPLPPSTPERERASSPPMVPVMPSSSVEATPGSGGSRTPLLSRIGSVKKWGARRKRASTGPAEVMMHEFGASSGAIVEEDGTPRPPSSLEHTQMQTPSSRLRNSNNASGTRSTWFFRSGGAHYGTGSPPPGHAELKHEKSLDQARLRPGAGVPGSEGAGQVPTTPSKSGKLFKRKASGVPLEHTSSGEVTGGGSSSTSGMVGLGKPSLGPNRRPTSMQVPSGAALSIGTGSNKFASIGTRHASYGSSIGRASSSRVFSTPTPTESAEHLPPIPALPPQEGSRGFMGGVRKISLVSGKKHKKRKSSVEMAHIPPMPATLLQGDTGENEGQEHDGDGDVKMQSQSQAHTPDLLPPIELHPPSPPRTINGMSTAHSILLNICDGMEPMMPSTSAPASITMSPMTSSASPVASNKATPKTPGSPQSASLGRAAQVPNPPPSNASVPRRNSLGDLKIPARISQAQIGLKRDLGLVREFATSVDKLKELQSIYLQLLTEVQIFLDSAPPSRATSPTMFGLVRPRSRLRSHTSPPANSSSSALNTYVEYKQIATILHAITVKYRISWECAELLIELGGGAPTPSSPPAPSSSLSAPAMSMQAEPDRRKNRERAVTLSGEESKPPPAPLVSSATTTSTTPGPSNASWRASTGRHDLSQRQLVLLQDMLNSGELPLDDVPLPEEMVNRNWRWGDAMNSTITLPSEESESRGADHEESTKKKRRGGRMGLTGLRDMLRMLKRSHSEQTATPPVPAVPSTASLSTESSNYSHHYPHGQMGAGDAHRVSKTSTGPEFVRSTKDTPVNPPYSGPPLNHKSSPRRPSLASIFRLGQRIRATTSSSTGESSQDSRSDVRSASRGSNITGEDEDWDRIEMAIDLDTAARALGIEGTATIKGRKSRMSPFLSENSLGHTPGLTLRPVTPRRQDATPRPEVEASPRSIRPMRSTRLSNVEEVEDGERRVPSQTTTTNRMSQPRVGPHRPPSRGAMPGSSRTGSVRSAPPQPLDDPRGLPEIKLSMTPENIKPLLENAKEVHVRCHECVRELRALLDAMLPVVSPASTG</sequence>
<keyword evidence="3" id="KW-1185">Reference proteome</keyword>
<feature type="region of interest" description="Disordered" evidence="1">
    <location>
        <begin position="632"/>
        <end position="660"/>
    </location>
</feature>
<feature type="region of interest" description="Disordered" evidence="1">
    <location>
        <begin position="1079"/>
        <end position="1198"/>
    </location>
</feature>
<feature type="compositionally biased region" description="Low complexity" evidence="1">
    <location>
        <begin position="1214"/>
        <end position="1223"/>
    </location>
</feature>
<feature type="region of interest" description="Disordered" evidence="1">
    <location>
        <begin position="774"/>
        <end position="832"/>
    </location>
</feature>
<feature type="compositionally biased region" description="Basic and acidic residues" evidence="1">
    <location>
        <begin position="715"/>
        <end position="724"/>
    </location>
</feature>
<feature type="region of interest" description="Disordered" evidence="1">
    <location>
        <begin position="54"/>
        <end position="76"/>
    </location>
</feature>
<feature type="compositionally biased region" description="Basic and acidic residues" evidence="1">
    <location>
        <begin position="983"/>
        <end position="993"/>
    </location>
</feature>
<feature type="compositionally biased region" description="Acidic residues" evidence="1">
    <location>
        <begin position="208"/>
        <end position="218"/>
    </location>
</feature>
<proteinExistence type="predicted"/>
<feature type="compositionally biased region" description="Polar residues" evidence="1">
    <location>
        <begin position="1339"/>
        <end position="1349"/>
    </location>
</feature>
<feature type="compositionally biased region" description="Polar residues" evidence="1">
    <location>
        <begin position="476"/>
        <end position="502"/>
    </location>
</feature>
<evidence type="ECO:0000313" key="2">
    <source>
        <dbReference type="EMBL" id="KAG6372079.1"/>
    </source>
</evidence>
<feature type="region of interest" description="Disordered" evidence="1">
    <location>
        <begin position="705"/>
        <end position="755"/>
    </location>
</feature>
<comment type="caution">
    <text evidence="2">The sequence shown here is derived from an EMBL/GenBank/DDBJ whole genome shotgun (WGS) entry which is preliminary data.</text>
</comment>
<organism evidence="2 3">
    <name type="scientific">Boletus reticuloceps</name>
    <dbReference type="NCBI Taxonomy" id="495285"/>
    <lineage>
        <taxon>Eukaryota</taxon>
        <taxon>Fungi</taxon>
        <taxon>Dikarya</taxon>
        <taxon>Basidiomycota</taxon>
        <taxon>Agaricomycotina</taxon>
        <taxon>Agaricomycetes</taxon>
        <taxon>Agaricomycetidae</taxon>
        <taxon>Boletales</taxon>
        <taxon>Boletineae</taxon>
        <taxon>Boletaceae</taxon>
        <taxon>Boletoideae</taxon>
        <taxon>Boletus</taxon>
    </lineage>
</organism>
<feature type="compositionally biased region" description="Polar residues" evidence="1">
    <location>
        <begin position="774"/>
        <end position="811"/>
    </location>
</feature>
<gene>
    <name evidence="2" type="ORF">JVT61DRAFT_8788</name>
</gene>
<feature type="compositionally biased region" description="Polar residues" evidence="1">
    <location>
        <begin position="141"/>
        <end position="152"/>
    </location>
</feature>
<evidence type="ECO:0000313" key="3">
    <source>
        <dbReference type="Proteomes" id="UP000683000"/>
    </source>
</evidence>
<feature type="region of interest" description="Disordered" evidence="1">
    <location>
        <begin position="344"/>
        <end position="606"/>
    </location>
</feature>
<feature type="compositionally biased region" description="Basic residues" evidence="1">
    <location>
        <begin position="168"/>
        <end position="202"/>
    </location>
</feature>
<feature type="region of interest" description="Disordered" evidence="1">
    <location>
        <begin position="1273"/>
        <end position="1390"/>
    </location>
</feature>
<feature type="region of interest" description="Disordered" evidence="1">
    <location>
        <begin position="97"/>
        <end position="314"/>
    </location>
</feature>
<feature type="compositionally biased region" description="Low complexity" evidence="1">
    <location>
        <begin position="1008"/>
        <end position="1025"/>
    </location>
</feature>
<feature type="region of interest" description="Disordered" evidence="1">
    <location>
        <begin position="960"/>
        <end position="1032"/>
    </location>
</feature>
<feature type="compositionally biased region" description="Acidic residues" evidence="1">
    <location>
        <begin position="154"/>
        <end position="163"/>
    </location>
</feature>
<dbReference type="OrthoDB" id="2554322at2759"/>
<feature type="compositionally biased region" description="Low complexity" evidence="1">
    <location>
        <begin position="114"/>
        <end position="131"/>
    </location>
</feature>
<feature type="region of interest" description="Disordered" evidence="1">
    <location>
        <begin position="1212"/>
        <end position="1243"/>
    </location>
</feature>
<evidence type="ECO:0000256" key="1">
    <source>
        <dbReference type="SAM" id="MobiDB-lite"/>
    </source>
</evidence>
<protein>
    <submittedName>
        <fullName evidence="2">Uncharacterized protein</fullName>
    </submittedName>
</protein>
<dbReference type="EMBL" id="JAGFBS010000030">
    <property type="protein sequence ID" value="KAG6372079.1"/>
    <property type="molecule type" value="Genomic_DNA"/>
</dbReference>
<feature type="compositionally biased region" description="Low complexity" evidence="1">
    <location>
        <begin position="632"/>
        <end position="642"/>
    </location>
</feature>
<feature type="compositionally biased region" description="Basic and acidic residues" evidence="1">
    <location>
        <begin position="1085"/>
        <end position="1096"/>
    </location>
</feature>
<accession>A0A8I2YH83</accession>